<keyword evidence="2" id="KW-0436">Ligase</keyword>
<dbReference type="AlphaFoldDB" id="A0A1H0X7Q9"/>
<evidence type="ECO:0000313" key="3">
    <source>
        <dbReference type="Proteomes" id="UP000199691"/>
    </source>
</evidence>
<organism evidence="2 3">
    <name type="scientific">Lentzea jiangxiensis</name>
    <dbReference type="NCBI Taxonomy" id="641025"/>
    <lineage>
        <taxon>Bacteria</taxon>
        <taxon>Bacillati</taxon>
        <taxon>Actinomycetota</taxon>
        <taxon>Actinomycetes</taxon>
        <taxon>Pseudonocardiales</taxon>
        <taxon>Pseudonocardiaceae</taxon>
        <taxon>Lentzea</taxon>
    </lineage>
</organism>
<dbReference type="STRING" id="641025.SAMN05421507_1469"/>
<dbReference type="GO" id="GO:0016874">
    <property type="term" value="F:ligase activity"/>
    <property type="evidence" value="ECO:0007669"/>
    <property type="project" value="UniProtKB-KW"/>
</dbReference>
<sequence>MSRGEVYTNRDEIMKVWRPGHIELADWAEVAVVVPATAAVIGKLANGIAEGLLCETFLAFRPEVRKVIAPAMNGHMLHQPSVQRNIDSLKEDGYVVISTREGELACGYAGDGKLAAVHDVVNQVKKLRQ</sequence>
<dbReference type="Pfam" id="PF02441">
    <property type="entry name" value="Flavoprotein"/>
    <property type="match status" value="1"/>
</dbReference>
<accession>A0A1H0X7Q9</accession>
<protein>
    <submittedName>
        <fullName evidence="2">Phosphopantothenoylcysteine decarboxylase / phosphopantothenate--cysteine ligase</fullName>
    </submittedName>
</protein>
<dbReference type="Gene3D" id="3.40.50.1950">
    <property type="entry name" value="Flavin prenyltransferase-like"/>
    <property type="match status" value="1"/>
</dbReference>
<evidence type="ECO:0000313" key="2">
    <source>
        <dbReference type="EMBL" id="SDP98977.1"/>
    </source>
</evidence>
<feature type="domain" description="Flavoprotein" evidence="1">
    <location>
        <begin position="19"/>
        <end position="125"/>
    </location>
</feature>
<dbReference type="PANTHER" id="PTHR14359">
    <property type="entry name" value="HOMO-OLIGOMERIC FLAVIN CONTAINING CYS DECARBOXYLASE FAMILY"/>
    <property type="match status" value="1"/>
</dbReference>
<dbReference type="Proteomes" id="UP000199691">
    <property type="component" value="Unassembled WGS sequence"/>
</dbReference>
<name>A0A1H0X7Q9_9PSEU</name>
<reference evidence="3" key="1">
    <citation type="submission" date="2016-10" db="EMBL/GenBank/DDBJ databases">
        <authorList>
            <person name="Varghese N."/>
            <person name="Submissions S."/>
        </authorList>
    </citation>
    <scope>NUCLEOTIDE SEQUENCE [LARGE SCALE GENOMIC DNA]</scope>
    <source>
        <strain evidence="3">CGMCC 4.6609</strain>
    </source>
</reference>
<dbReference type="GO" id="GO:0004633">
    <property type="term" value="F:phosphopantothenoylcysteine decarboxylase activity"/>
    <property type="evidence" value="ECO:0007669"/>
    <property type="project" value="TreeGrafter"/>
</dbReference>
<dbReference type="SUPFAM" id="SSF52507">
    <property type="entry name" value="Homo-oligomeric flavin-containing Cys decarboxylases, HFCD"/>
    <property type="match status" value="1"/>
</dbReference>
<dbReference type="GO" id="GO:0071513">
    <property type="term" value="C:phosphopantothenoylcysteine decarboxylase complex"/>
    <property type="evidence" value="ECO:0007669"/>
    <property type="project" value="TreeGrafter"/>
</dbReference>
<dbReference type="InterPro" id="IPR036551">
    <property type="entry name" value="Flavin_trans-like"/>
</dbReference>
<keyword evidence="3" id="KW-1185">Reference proteome</keyword>
<evidence type="ECO:0000259" key="1">
    <source>
        <dbReference type="Pfam" id="PF02441"/>
    </source>
</evidence>
<dbReference type="GO" id="GO:0015937">
    <property type="term" value="P:coenzyme A biosynthetic process"/>
    <property type="evidence" value="ECO:0007669"/>
    <property type="project" value="TreeGrafter"/>
</dbReference>
<proteinExistence type="predicted"/>
<dbReference type="EMBL" id="FNIX01000046">
    <property type="protein sequence ID" value="SDP98977.1"/>
    <property type="molecule type" value="Genomic_DNA"/>
</dbReference>
<gene>
    <name evidence="2" type="ORF">SAMN05421507_1469</name>
</gene>
<dbReference type="GO" id="GO:0010181">
    <property type="term" value="F:FMN binding"/>
    <property type="evidence" value="ECO:0007669"/>
    <property type="project" value="TreeGrafter"/>
</dbReference>
<dbReference type="InterPro" id="IPR003382">
    <property type="entry name" value="Flavoprotein"/>
</dbReference>
<dbReference type="PANTHER" id="PTHR14359:SF6">
    <property type="entry name" value="PHOSPHOPANTOTHENOYLCYSTEINE DECARBOXYLASE"/>
    <property type="match status" value="1"/>
</dbReference>